<reference evidence="2" key="1">
    <citation type="submission" date="2017-06" db="EMBL/GenBank/DDBJ databases">
        <title>Capnocytophaga spp. assemblies.</title>
        <authorList>
            <person name="Gulvik C.A."/>
        </authorList>
    </citation>
    <scope>NUCLEOTIDE SEQUENCE [LARGE SCALE GENOMIC DNA]</scope>
    <source>
        <strain evidence="2">H4486</strain>
    </source>
</reference>
<name>A0A250F3K5_CAPSP</name>
<accession>A0A250F3K5</accession>
<evidence type="ECO:0000313" key="2">
    <source>
        <dbReference type="Proteomes" id="UP000217334"/>
    </source>
</evidence>
<dbReference type="AlphaFoldDB" id="A0A250F3K5"/>
<dbReference type="Proteomes" id="UP000217334">
    <property type="component" value="Chromosome"/>
</dbReference>
<protein>
    <submittedName>
        <fullName evidence="1">Uncharacterized protein</fullName>
    </submittedName>
</protein>
<gene>
    <name evidence="1" type="ORF">CGC59_02690</name>
</gene>
<dbReference type="EMBL" id="CP022383">
    <property type="protein sequence ID" value="ATA78648.1"/>
    <property type="molecule type" value="Genomic_DNA"/>
</dbReference>
<evidence type="ECO:0000313" key="1">
    <source>
        <dbReference type="EMBL" id="ATA78648.1"/>
    </source>
</evidence>
<proteinExistence type="predicted"/>
<organism evidence="1 2">
    <name type="scientific">Capnocytophaga sputigena</name>
    <dbReference type="NCBI Taxonomy" id="1019"/>
    <lineage>
        <taxon>Bacteria</taxon>
        <taxon>Pseudomonadati</taxon>
        <taxon>Bacteroidota</taxon>
        <taxon>Flavobacteriia</taxon>
        <taxon>Flavobacteriales</taxon>
        <taxon>Flavobacteriaceae</taxon>
        <taxon>Capnocytophaga</taxon>
    </lineage>
</organism>
<sequence>MNKTYTSPSPTFPATTLFIKNLTPLIKTTTSFNKYTINKNLTSTIWLIQMFNIILPPKSNNNE</sequence>